<evidence type="ECO:0000313" key="1">
    <source>
        <dbReference type="EMBL" id="RIB12173.1"/>
    </source>
</evidence>
<name>A0A397UXC0_9GLOM</name>
<organism evidence="1 2">
    <name type="scientific">Gigaspora rosea</name>
    <dbReference type="NCBI Taxonomy" id="44941"/>
    <lineage>
        <taxon>Eukaryota</taxon>
        <taxon>Fungi</taxon>
        <taxon>Fungi incertae sedis</taxon>
        <taxon>Mucoromycota</taxon>
        <taxon>Glomeromycotina</taxon>
        <taxon>Glomeromycetes</taxon>
        <taxon>Diversisporales</taxon>
        <taxon>Gigasporaceae</taxon>
        <taxon>Gigaspora</taxon>
    </lineage>
</organism>
<comment type="caution">
    <text evidence="1">The sequence shown here is derived from an EMBL/GenBank/DDBJ whole genome shotgun (WGS) entry which is preliminary data.</text>
</comment>
<keyword evidence="2" id="KW-1185">Reference proteome</keyword>
<evidence type="ECO:0000313" key="2">
    <source>
        <dbReference type="Proteomes" id="UP000266673"/>
    </source>
</evidence>
<reference evidence="1 2" key="1">
    <citation type="submission" date="2018-06" db="EMBL/GenBank/DDBJ databases">
        <title>Comparative genomics reveals the genomic features of Rhizophagus irregularis, R. cerebriforme, R. diaphanum and Gigaspora rosea, and their symbiotic lifestyle signature.</title>
        <authorList>
            <person name="Morin E."/>
            <person name="San Clemente H."/>
            <person name="Chen E.C.H."/>
            <person name="De La Providencia I."/>
            <person name="Hainaut M."/>
            <person name="Kuo A."/>
            <person name="Kohler A."/>
            <person name="Murat C."/>
            <person name="Tang N."/>
            <person name="Roy S."/>
            <person name="Loubradou J."/>
            <person name="Henrissat B."/>
            <person name="Grigoriev I.V."/>
            <person name="Corradi N."/>
            <person name="Roux C."/>
            <person name="Martin F.M."/>
        </authorList>
    </citation>
    <scope>NUCLEOTIDE SEQUENCE [LARGE SCALE GENOMIC DNA]</scope>
    <source>
        <strain evidence="1 2">DAOM 194757</strain>
    </source>
</reference>
<proteinExistence type="predicted"/>
<dbReference type="Proteomes" id="UP000266673">
    <property type="component" value="Unassembled WGS sequence"/>
</dbReference>
<accession>A0A397UXC0</accession>
<gene>
    <name evidence="1" type="ORF">C2G38_2201395</name>
</gene>
<protein>
    <submittedName>
        <fullName evidence="1">Uncharacterized protein</fullName>
    </submittedName>
</protein>
<dbReference type="AlphaFoldDB" id="A0A397UXC0"/>
<dbReference type="EMBL" id="QKWP01001052">
    <property type="protein sequence ID" value="RIB12173.1"/>
    <property type="molecule type" value="Genomic_DNA"/>
</dbReference>
<sequence length="225" mass="25930">MRDDYSWYEVHLVSNSKYENVIVLNLSNILTLINGILQDFSESYTFLIEKKLYLQYSNNRKIEITSGINESYNSFNSNQQSIISASTPVYSVEGVSLPSPQQYVPSTQVTISNYDFSSASPFGSFTENSFCNLSDYETPPTELVNDNFQVQQLTDFFKERGFVDYQEARSLLNGKTFPEIINELKNQEEVIKNKSYYIMMPPRHEQPQLNAQDNHLTSSHGINYQ</sequence>